<name>A0A397T161_9GLOM</name>
<feature type="compositionally biased region" description="Basic and acidic residues" evidence="1">
    <location>
        <begin position="254"/>
        <end position="266"/>
    </location>
</feature>
<proteinExistence type="predicted"/>
<evidence type="ECO:0000313" key="3">
    <source>
        <dbReference type="Proteomes" id="UP000265703"/>
    </source>
</evidence>
<accession>A0A397T161</accession>
<sequence length="286" mass="32932">MTPIEYLIGTYLGCKKCLYCEDELSIRKKMCLCDKTIKPGKSNRTDKVKIVYPRISTPQLSYKQLEYIQESVTQFGYSLDLNSKFYFTLCTACNSAFRRKRNSSICKNKNNSENNSTDINETDNRNETDDKYELEVSKKSMEEQIISFNLVIKSPTGLTLPSKWLEVEASSLDDILADIHYYIGKLTGDKEIMHSDYSVSFKPEKTTGVGAQLVDTQDYKKFLLDYKDLLSKKKNIVIVISLKKEKSKKKQKRKEISNSEDLENKNAKLHKKKNTVPKLDDFSAIL</sequence>
<feature type="region of interest" description="Disordered" evidence="1">
    <location>
        <begin position="107"/>
        <end position="130"/>
    </location>
</feature>
<evidence type="ECO:0000313" key="2">
    <source>
        <dbReference type="EMBL" id="RIA89807.1"/>
    </source>
</evidence>
<dbReference type="STRING" id="658196.A0A397T161"/>
<organism evidence="2 3">
    <name type="scientific">Glomus cerebriforme</name>
    <dbReference type="NCBI Taxonomy" id="658196"/>
    <lineage>
        <taxon>Eukaryota</taxon>
        <taxon>Fungi</taxon>
        <taxon>Fungi incertae sedis</taxon>
        <taxon>Mucoromycota</taxon>
        <taxon>Glomeromycotina</taxon>
        <taxon>Glomeromycetes</taxon>
        <taxon>Glomerales</taxon>
        <taxon>Glomeraceae</taxon>
        <taxon>Glomus</taxon>
    </lineage>
</organism>
<protein>
    <submittedName>
        <fullName evidence="2">Uncharacterized protein</fullName>
    </submittedName>
</protein>
<gene>
    <name evidence="2" type="ORF">C1645_850452</name>
</gene>
<reference evidence="2 3" key="1">
    <citation type="submission" date="2018-06" db="EMBL/GenBank/DDBJ databases">
        <title>Comparative genomics reveals the genomic features of Rhizophagus irregularis, R. cerebriforme, R. diaphanum and Gigaspora rosea, and their symbiotic lifestyle signature.</title>
        <authorList>
            <person name="Morin E."/>
            <person name="San Clemente H."/>
            <person name="Chen E.C.H."/>
            <person name="De La Providencia I."/>
            <person name="Hainaut M."/>
            <person name="Kuo A."/>
            <person name="Kohler A."/>
            <person name="Murat C."/>
            <person name="Tang N."/>
            <person name="Roy S."/>
            <person name="Loubradou J."/>
            <person name="Henrissat B."/>
            <person name="Grigoriev I.V."/>
            <person name="Corradi N."/>
            <person name="Roux C."/>
            <person name="Martin F.M."/>
        </authorList>
    </citation>
    <scope>NUCLEOTIDE SEQUENCE [LARGE SCALE GENOMIC DNA]</scope>
    <source>
        <strain evidence="2 3">DAOM 227022</strain>
    </source>
</reference>
<feature type="compositionally biased region" description="Polar residues" evidence="1">
    <location>
        <begin position="107"/>
        <end position="119"/>
    </location>
</feature>
<feature type="region of interest" description="Disordered" evidence="1">
    <location>
        <begin position="247"/>
        <end position="286"/>
    </location>
</feature>
<dbReference type="OrthoDB" id="2311519at2759"/>
<comment type="caution">
    <text evidence="2">The sequence shown here is derived from an EMBL/GenBank/DDBJ whole genome shotgun (WGS) entry which is preliminary data.</text>
</comment>
<dbReference type="AlphaFoldDB" id="A0A397T161"/>
<dbReference type="EMBL" id="QKYT01000204">
    <property type="protein sequence ID" value="RIA89807.1"/>
    <property type="molecule type" value="Genomic_DNA"/>
</dbReference>
<keyword evidence="3" id="KW-1185">Reference proteome</keyword>
<dbReference type="Proteomes" id="UP000265703">
    <property type="component" value="Unassembled WGS sequence"/>
</dbReference>
<evidence type="ECO:0000256" key="1">
    <source>
        <dbReference type="SAM" id="MobiDB-lite"/>
    </source>
</evidence>